<dbReference type="Pfam" id="PF00005">
    <property type="entry name" value="ABC_tran"/>
    <property type="match status" value="2"/>
</dbReference>
<dbReference type="FunFam" id="3.40.50.300:FF:000011">
    <property type="entry name" value="Putative ABC transporter ATP-binding component"/>
    <property type="match status" value="1"/>
</dbReference>
<dbReference type="InterPro" id="IPR027417">
    <property type="entry name" value="P-loop_NTPase"/>
</dbReference>
<dbReference type="PROSITE" id="PS50893">
    <property type="entry name" value="ABC_TRANSPORTER_2"/>
    <property type="match status" value="2"/>
</dbReference>
<dbReference type="InterPro" id="IPR032781">
    <property type="entry name" value="ABC_tran_Xtn"/>
</dbReference>
<dbReference type="GO" id="GO:0016887">
    <property type="term" value="F:ATP hydrolysis activity"/>
    <property type="evidence" value="ECO:0007669"/>
    <property type="project" value="InterPro"/>
</dbReference>
<feature type="region of interest" description="Disordered" evidence="4">
    <location>
        <begin position="538"/>
        <end position="562"/>
    </location>
</feature>
<dbReference type="Pfam" id="PF12848">
    <property type="entry name" value="ABC_tran_Xtn"/>
    <property type="match status" value="1"/>
</dbReference>
<dbReference type="PANTHER" id="PTHR42855">
    <property type="entry name" value="ABC TRANSPORTER ATP-BINDING SUBUNIT"/>
    <property type="match status" value="1"/>
</dbReference>
<organism evidence="6 7">
    <name type="scientific">Candidatus Intestinimonas merdavium</name>
    <dbReference type="NCBI Taxonomy" id="2838622"/>
    <lineage>
        <taxon>Bacteria</taxon>
        <taxon>Bacillati</taxon>
        <taxon>Bacillota</taxon>
        <taxon>Clostridia</taxon>
        <taxon>Eubacteriales</taxon>
        <taxon>Intestinimonas</taxon>
    </lineage>
</organism>
<reference evidence="6" key="1">
    <citation type="journal article" date="2021" name="PeerJ">
        <title>Extensive microbial diversity within the chicken gut microbiome revealed by metagenomics and culture.</title>
        <authorList>
            <person name="Gilroy R."/>
            <person name="Ravi A."/>
            <person name="Getino M."/>
            <person name="Pursley I."/>
            <person name="Horton D.L."/>
            <person name="Alikhan N.F."/>
            <person name="Baker D."/>
            <person name="Gharbi K."/>
            <person name="Hall N."/>
            <person name="Watson M."/>
            <person name="Adriaenssens E.M."/>
            <person name="Foster-Nyarko E."/>
            <person name="Jarju S."/>
            <person name="Secka A."/>
            <person name="Antonio M."/>
            <person name="Oren A."/>
            <person name="Chaudhuri R.R."/>
            <person name="La Ragione R."/>
            <person name="Hildebrand F."/>
            <person name="Pallen M.J."/>
        </authorList>
    </citation>
    <scope>NUCLEOTIDE SEQUENCE</scope>
    <source>
        <strain evidence="6">CHK33-7979</strain>
    </source>
</reference>
<evidence type="ECO:0000256" key="4">
    <source>
        <dbReference type="SAM" id="MobiDB-lite"/>
    </source>
</evidence>
<feature type="coiled-coil region" evidence="3">
    <location>
        <begin position="247"/>
        <end position="274"/>
    </location>
</feature>
<keyword evidence="3" id="KW-0175">Coiled coil</keyword>
<feature type="domain" description="ABC transporter" evidence="5">
    <location>
        <begin position="4"/>
        <end position="258"/>
    </location>
</feature>
<reference evidence="6" key="2">
    <citation type="submission" date="2021-04" db="EMBL/GenBank/DDBJ databases">
        <authorList>
            <person name="Gilroy R."/>
        </authorList>
    </citation>
    <scope>NUCLEOTIDE SEQUENCE</scope>
    <source>
        <strain evidence="6">CHK33-7979</strain>
    </source>
</reference>
<evidence type="ECO:0000259" key="5">
    <source>
        <dbReference type="PROSITE" id="PS50893"/>
    </source>
</evidence>
<evidence type="ECO:0000256" key="2">
    <source>
        <dbReference type="ARBA" id="ARBA00022840"/>
    </source>
</evidence>
<feature type="coiled-coil region" evidence="3">
    <location>
        <begin position="88"/>
        <end position="115"/>
    </location>
</feature>
<dbReference type="InterPro" id="IPR003593">
    <property type="entry name" value="AAA+_ATPase"/>
</dbReference>
<accession>A0A9D1Z5G6</accession>
<dbReference type="InterPro" id="IPR017871">
    <property type="entry name" value="ABC_transporter-like_CS"/>
</dbReference>
<name>A0A9D1Z5G6_9FIRM</name>
<dbReference type="InterPro" id="IPR051309">
    <property type="entry name" value="ABCF_ATPase"/>
</dbReference>
<dbReference type="SUPFAM" id="SSF52540">
    <property type="entry name" value="P-loop containing nucleoside triphosphate hydrolases"/>
    <property type="match status" value="2"/>
</dbReference>
<dbReference type="EMBL" id="DXCX01000005">
    <property type="protein sequence ID" value="HIY72396.1"/>
    <property type="molecule type" value="Genomic_DNA"/>
</dbReference>
<dbReference type="PROSITE" id="PS00211">
    <property type="entry name" value="ABC_TRANSPORTER_1"/>
    <property type="match status" value="2"/>
</dbReference>
<dbReference type="CDD" id="cd03221">
    <property type="entry name" value="ABCF_EF-3"/>
    <property type="match status" value="2"/>
</dbReference>
<evidence type="ECO:0000313" key="6">
    <source>
        <dbReference type="EMBL" id="HIY72396.1"/>
    </source>
</evidence>
<dbReference type="PANTHER" id="PTHR42855:SF2">
    <property type="entry name" value="DRUG RESISTANCE ABC TRANSPORTER,ATP-BINDING PROTEIN"/>
    <property type="match status" value="1"/>
</dbReference>
<dbReference type="InterPro" id="IPR003439">
    <property type="entry name" value="ABC_transporter-like_ATP-bd"/>
</dbReference>
<evidence type="ECO:0000313" key="7">
    <source>
        <dbReference type="Proteomes" id="UP000886824"/>
    </source>
</evidence>
<dbReference type="Gene3D" id="3.40.50.300">
    <property type="entry name" value="P-loop containing nucleotide triphosphate hydrolases"/>
    <property type="match status" value="2"/>
</dbReference>
<sequence length="633" mass="72303">MIDISVSNVSKEFEVGRKILDGLTFQVDTGERVGLLGKNGAGKTTLFRILTGELEPDEGQVSVASGKRVGLISQIPVYPAGYTVEAVLRAAFQRLQDMEEEMESLTARMAAGESDPALLRRYDALTAAFESGGGYDVETPLNKVCNGLDISADMRARPFADLSGGEKTRVNLGRLILEDTDILLLDEPTNHLDLRCTEWLEDYLSRFKGTVLTISHDRWFLDKVVDRVIELENGRAEFYAGNYSYYVEEKERRYQEKLKQYEKEQAKIEQLQAAADKMHLWAFMGNDKLHKRAFSMEKRIARLRKTDKPRKDRKLEIKFGEREFRGDEVMVIKDLKKSFGDRTLFQHVDLEVVGGERIALLGDNGTGKSTLIKMIMGEESPDEGKIRLGPTVKIGYLPQIIHFDRPDRNLVDTMLYAQNCSTQEARDRLAAFDFRGEDVFKSVSALSGGEQSRLRLCMLMDNKINLLILDEPTNHLDLNSREWIEEAVADYTGNLLFVSHDRYFINQFATRIWMLEDGKITDFEGTFAEYRAWKEKKLPAPPPKKEEAPPKKEKPKRTGGTKLLEKEVAAAEREVTRAEERMYDLTQEIEASSSDYLKLTELYEQREALEEEIAHLYANWERLSAELEEARAE</sequence>
<keyword evidence="2 6" id="KW-0067">ATP-binding</keyword>
<protein>
    <submittedName>
        <fullName evidence="6">ABC-F family ATP-binding cassette domain-containing protein</fullName>
    </submittedName>
</protein>
<dbReference type="SMART" id="SM00382">
    <property type="entry name" value="AAA"/>
    <property type="match status" value="2"/>
</dbReference>
<evidence type="ECO:0000256" key="1">
    <source>
        <dbReference type="ARBA" id="ARBA00022741"/>
    </source>
</evidence>
<dbReference type="AlphaFoldDB" id="A0A9D1Z5G6"/>
<feature type="domain" description="ABC transporter" evidence="5">
    <location>
        <begin position="330"/>
        <end position="542"/>
    </location>
</feature>
<keyword evidence="1" id="KW-0547">Nucleotide-binding</keyword>
<dbReference type="Proteomes" id="UP000886824">
    <property type="component" value="Unassembled WGS sequence"/>
</dbReference>
<proteinExistence type="predicted"/>
<evidence type="ECO:0000256" key="3">
    <source>
        <dbReference type="SAM" id="Coils"/>
    </source>
</evidence>
<feature type="compositionally biased region" description="Basic and acidic residues" evidence="4">
    <location>
        <begin position="538"/>
        <end position="552"/>
    </location>
</feature>
<gene>
    <name evidence="6" type="ORF">H9826_00270</name>
</gene>
<dbReference type="GO" id="GO:0005524">
    <property type="term" value="F:ATP binding"/>
    <property type="evidence" value="ECO:0007669"/>
    <property type="project" value="UniProtKB-KW"/>
</dbReference>
<comment type="caution">
    <text evidence="6">The sequence shown here is derived from an EMBL/GenBank/DDBJ whole genome shotgun (WGS) entry which is preliminary data.</text>
</comment>